<organism evidence="1 2">
    <name type="scientific">Pseudopithomyces chartarum</name>
    <dbReference type="NCBI Taxonomy" id="1892770"/>
    <lineage>
        <taxon>Eukaryota</taxon>
        <taxon>Fungi</taxon>
        <taxon>Dikarya</taxon>
        <taxon>Ascomycota</taxon>
        <taxon>Pezizomycotina</taxon>
        <taxon>Dothideomycetes</taxon>
        <taxon>Pleosporomycetidae</taxon>
        <taxon>Pleosporales</taxon>
        <taxon>Massarineae</taxon>
        <taxon>Didymosphaeriaceae</taxon>
        <taxon>Pseudopithomyces</taxon>
    </lineage>
</organism>
<dbReference type="EMBL" id="WVTA01000002">
    <property type="protein sequence ID" value="KAK3215675.1"/>
    <property type="molecule type" value="Genomic_DNA"/>
</dbReference>
<name>A0AAN6RJJ6_9PLEO</name>
<dbReference type="Proteomes" id="UP001280581">
    <property type="component" value="Unassembled WGS sequence"/>
</dbReference>
<gene>
    <name evidence="1" type="ORF">GRF29_8g722521</name>
</gene>
<proteinExistence type="predicted"/>
<keyword evidence="2" id="KW-1185">Reference proteome</keyword>
<accession>A0AAN6RJJ6</accession>
<evidence type="ECO:0000313" key="2">
    <source>
        <dbReference type="Proteomes" id="UP001280581"/>
    </source>
</evidence>
<sequence length="154" mass="16241">MAIPAIAPPEILLEVDGSADGDGVDEESEVSLLVGVDVAVGPVEDENEDEAEDGFAVAPRVAATCISPAFPQQLVVSPQHHVLDLGVPSHGVILTIDGVIIPDQFTAEGDISVERAANIVEWTRFVIGASFLRWVGGFGAIWMETAGMNSAMYR</sequence>
<comment type="caution">
    <text evidence="1">The sequence shown here is derived from an EMBL/GenBank/DDBJ whole genome shotgun (WGS) entry which is preliminary data.</text>
</comment>
<protein>
    <submittedName>
        <fullName evidence="1">Uncharacterized protein</fullName>
    </submittedName>
</protein>
<reference evidence="1 2" key="1">
    <citation type="submission" date="2021-02" db="EMBL/GenBank/DDBJ databases">
        <title>Genome assembly of Pseudopithomyces chartarum.</title>
        <authorList>
            <person name="Jauregui R."/>
            <person name="Singh J."/>
            <person name="Voisey C."/>
        </authorList>
    </citation>
    <scope>NUCLEOTIDE SEQUENCE [LARGE SCALE GENOMIC DNA]</scope>
    <source>
        <strain evidence="1 2">AGR01</strain>
    </source>
</reference>
<dbReference type="AlphaFoldDB" id="A0AAN6RJJ6"/>
<evidence type="ECO:0000313" key="1">
    <source>
        <dbReference type="EMBL" id="KAK3215675.1"/>
    </source>
</evidence>